<name>A0A2R8BAG5_9RHOB</name>
<dbReference type="PANTHER" id="PTHR32063">
    <property type="match status" value="1"/>
</dbReference>
<dbReference type="GO" id="GO:0005886">
    <property type="term" value="C:plasma membrane"/>
    <property type="evidence" value="ECO:0007669"/>
    <property type="project" value="TreeGrafter"/>
</dbReference>
<feature type="transmembrane region" description="Helical" evidence="1">
    <location>
        <begin position="1016"/>
        <end position="1040"/>
    </location>
</feature>
<dbReference type="SUPFAM" id="SSF82714">
    <property type="entry name" value="Multidrug efflux transporter AcrB TolC docking domain, DN and DC subdomains"/>
    <property type="match status" value="2"/>
</dbReference>
<dbReference type="RefSeq" id="WP_108827320.1">
    <property type="nucleotide sequence ID" value="NZ_OMOR01000001.1"/>
</dbReference>
<keyword evidence="3" id="KW-1185">Reference proteome</keyword>
<dbReference type="Gene3D" id="3.30.70.1320">
    <property type="entry name" value="Multidrug efflux transporter AcrB pore domain like"/>
    <property type="match status" value="1"/>
</dbReference>
<feature type="transmembrane region" description="Helical" evidence="1">
    <location>
        <begin position="616"/>
        <end position="636"/>
    </location>
</feature>
<feature type="transmembrane region" description="Helical" evidence="1">
    <location>
        <begin position="547"/>
        <end position="569"/>
    </location>
</feature>
<feature type="transmembrane region" description="Helical" evidence="1">
    <location>
        <begin position="990"/>
        <end position="1010"/>
    </location>
</feature>
<dbReference type="OrthoDB" id="174266at2"/>
<dbReference type="InterPro" id="IPR027463">
    <property type="entry name" value="AcrB_DN_DC_subdom"/>
</dbReference>
<keyword evidence="1" id="KW-1133">Transmembrane helix</keyword>
<feature type="transmembrane region" description="Helical" evidence="1">
    <location>
        <begin position="1187"/>
        <end position="1213"/>
    </location>
</feature>
<feature type="transmembrane region" description="Helical" evidence="1">
    <location>
        <begin position="21"/>
        <end position="38"/>
    </location>
</feature>
<feature type="transmembrane region" description="Helical" evidence="1">
    <location>
        <begin position="465"/>
        <end position="485"/>
    </location>
</feature>
<proteinExistence type="predicted"/>
<evidence type="ECO:0000313" key="3">
    <source>
        <dbReference type="Proteomes" id="UP000244880"/>
    </source>
</evidence>
<evidence type="ECO:0000313" key="2">
    <source>
        <dbReference type="EMBL" id="SPH20051.1"/>
    </source>
</evidence>
<protein>
    <submittedName>
        <fullName evidence="2">Multidrug resistance protein MdtB</fullName>
    </submittedName>
</protein>
<accession>A0A2R8BAG5</accession>
<feature type="transmembrane region" description="Helical" evidence="1">
    <location>
        <begin position="1061"/>
        <end position="1080"/>
    </location>
</feature>
<dbReference type="GO" id="GO:0042910">
    <property type="term" value="F:xenobiotic transmembrane transporter activity"/>
    <property type="evidence" value="ECO:0007669"/>
    <property type="project" value="TreeGrafter"/>
</dbReference>
<feature type="transmembrane region" description="Helical" evidence="1">
    <location>
        <begin position="361"/>
        <end position="381"/>
    </location>
</feature>
<feature type="transmembrane region" description="Helical" evidence="1">
    <location>
        <begin position="1138"/>
        <end position="1167"/>
    </location>
</feature>
<dbReference type="PANTHER" id="PTHR32063:SF33">
    <property type="entry name" value="RND SUPERFAMILY EFFLUX PUMP PERMEASE COMPONENT"/>
    <property type="match status" value="1"/>
</dbReference>
<dbReference type="Gene3D" id="1.20.1640.10">
    <property type="entry name" value="Multidrug efflux transporter AcrB transmembrane domain"/>
    <property type="match status" value="2"/>
</dbReference>
<dbReference type="Gene3D" id="3.30.70.1430">
    <property type="entry name" value="Multidrug efflux transporter AcrB pore domain"/>
    <property type="match status" value="2"/>
</dbReference>
<dbReference type="PRINTS" id="PR00702">
    <property type="entry name" value="ACRIFLAVINRP"/>
</dbReference>
<reference evidence="2 3" key="1">
    <citation type="submission" date="2018-03" db="EMBL/GenBank/DDBJ databases">
        <authorList>
            <person name="Keele B.F."/>
        </authorList>
    </citation>
    <scope>NUCLEOTIDE SEQUENCE [LARGE SCALE GENOMIC DNA]</scope>
    <source>
        <strain evidence="2 3">CECT 8599</strain>
    </source>
</reference>
<sequence length="1225" mass="131931">MARPIPKAAGGLLSYFVRHRTIANLLLLVMLVAGMASIPNMRAQFFPDVILDNVRVTTIWDGAGAEDVDAGIVQVLEPSLLMVEGVESSDSTSREGTGVISLEFAPGWDMARAADDVQAAVDAITTLPDDAEDPKVVRSAWRDRVTDVVITGPIAPEQLGLFADEFVTRLFAVGVTRTTIRGIAAPQVMVEVPTAQLIARDVTMTEIAEAIAGEVNADPAGDVTGANARVRTGTQKRTAEEIAGIVLRSNPDGSKLLIGDVATVLRQGVDRNRTYFVDENSAVSIRVDRSNTGDAIKMQAKVQEVADAMQRTLPRDVTVELIRTRAEAISSRLELLVDNALVGLGLVVALLFLFLNARTAFWVAAGIPVALMAAISFMWLGGLTINMISLFGLIITLGIVVDDAIVVGEHADHRARHYGETPVEASERAAQRMAMPVFAATLTTVIAFFGLVAVGGRFGDLIRDIPFTVIAVLIASLIECFLILPNHMSHALAKSGQGPKFSRPKLLIGLVVSIAVLVALTAALFVAGHGLYTYLTGADALDGGALALLQTGAAQAYYVIVGAAVLFLIMGRHRKASVVASIGTHGIDTPSVVVNHGFEWVRKHLFRPFMAGVVRARYVVLAGVCVVLASQVVLFISGDVKWRFFNAPERGSVTGNFAMAEGATRDDTLEMMREFQRATESLGADYEQRHGRNPLDYVMAEIGGNAGRGLSGVETKDADLLGGISIELIDADLRPYSSFAFVAELQDMVVRHPLVETVSFRSWRSGPGGDSLSVQFFGADTDVLKAASQDMQKALGQYPEVSAMQDNLAYDKEELILDLTPQGQSLGFTIDMLGRALRSRLNGIEAATFPEGPRSATIRVELPSGELTADFMERMQMRTPTGAYVPLADIVSVERRTGFSTVRRENGVRLISVTGDISEDDPARAAEVTRALQEDILPKIASERQVEWRMSGLSEQESTFLSDALTGLILCLAGIYLVLSWVFGSWTRPMVVMAIIPFGLVGTIYGHHLWDVPLSMFTVVGLLGMTGIIINDSIVLITSIDEYAKDRGLVPSIIDGAADRLRPVLLTTLTTVLGMAPLLYEQSQQAQFLKPTIITLVYGLGFGMVLVLLVVPSLIAVQNDVGRLIAAMRRGVGSRATGLAWTLRAMWGVIAVWGALTIGFVMVTGALPPQFLAVFPGLADVAQMPLSMVLFVVGVAQLVLVVYLMFAAIYQLMAFQQRSLRQRET</sequence>
<feature type="transmembrane region" description="Helical" evidence="1">
    <location>
        <begin position="964"/>
        <end position="983"/>
    </location>
</feature>
<feature type="transmembrane region" description="Helical" evidence="1">
    <location>
        <begin position="387"/>
        <end position="407"/>
    </location>
</feature>
<dbReference type="Gene3D" id="3.30.2090.10">
    <property type="entry name" value="Multidrug efflux transporter AcrB TolC docking domain, DN and DC subdomains"/>
    <property type="match status" value="2"/>
</dbReference>
<organism evidence="2 3">
    <name type="scientific">Ascidiaceihabitans donghaensis</name>
    <dbReference type="NCBI Taxonomy" id="1510460"/>
    <lineage>
        <taxon>Bacteria</taxon>
        <taxon>Pseudomonadati</taxon>
        <taxon>Pseudomonadota</taxon>
        <taxon>Alphaproteobacteria</taxon>
        <taxon>Rhodobacterales</taxon>
        <taxon>Paracoccaceae</taxon>
        <taxon>Ascidiaceihabitans</taxon>
    </lineage>
</organism>
<dbReference type="SUPFAM" id="SSF82693">
    <property type="entry name" value="Multidrug efflux transporter AcrB pore domain, PN1, PN2, PC1 and PC2 subdomains"/>
    <property type="match status" value="1"/>
</dbReference>
<dbReference type="SUPFAM" id="SSF82866">
    <property type="entry name" value="Multidrug efflux transporter AcrB transmembrane domain"/>
    <property type="match status" value="2"/>
</dbReference>
<dbReference type="InterPro" id="IPR001036">
    <property type="entry name" value="Acrflvin-R"/>
</dbReference>
<dbReference type="Gene3D" id="3.30.70.1440">
    <property type="entry name" value="Multidrug efflux transporter AcrB pore domain"/>
    <property type="match status" value="1"/>
</dbReference>
<feature type="transmembrane region" description="Helical" evidence="1">
    <location>
        <begin position="1092"/>
        <end position="1117"/>
    </location>
</feature>
<dbReference type="Pfam" id="PF00873">
    <property type="entry name" value="ACR_tran"/>
    <property type="match status" value="2"/>
</dbReference>
<feature type="transmembrane region" description="Helical" evidence="1">
    <location>
        <begin position="506"/>
        <end position="527"/>
    </location>
</feature>
<evidence type="ECO:0000256" key="1">
    <source>
        <dbReference type="SAM" id="Phobius"/>
    </source>
</evidence>
<keyword evidence="1" id="KW-0812">Transmembrane</keyword>
<gene>
    <name evidence="2" type="primary">mdtB</name>
    <name evidence="2" type="ORF">ASD8599_00791</name>
</gene>
<feature type="transmembrane region" description="Helical" evidence="1">
    <location>
        <begin position="437"/>
        <end position="459"/>
    </location>
</feature>
<dbReference type="Proteomes" id="UP000244880">
    <property type="component" value="Unassembled WGS sequence"/>
</dbReference>
<keyword evidence="1" id="KW-0472">Membrane</keyword>
<dbReference type="AlphaFoldDB" id="A0A2R8BAG5"/>
<feature type="transmembrane region" description="Helical" evidence="1">
    <location>
        <begin position="335"/>
        <end position="354"/>
    </location>
</feature>
<dbReference type="EMBL" id="OMOR01000001">
    <property type="protein sequence ID" value="SPH20051.1"/>
    <property type="molecule type" value="Genomic_DNA"/>
</dbReference>